<proteinExistence type="predicted"/>
<dbReference type="SUPFAM" id="SSF53955">
    <property type="entry name" value="Lysozyme-like"/>
    <property type="match status" value="1"/>
</dbReference>
<dbReference type="PANTHER" id="PTHR30417:SF1">
    <property type="entry name" value="N-ACETYLMURAMOYL-L-ALANINE AMIDASE AMID"/>
    <property type="match status" value="1"/>
</dbReference>
<protein>
    <recommendedName>
        <fullName evidence="2">N-acetylmuramoyl-L-alanine amidase</fullName>
        <ecNumber evidence="2">3.5.1.28</ecNumber>
    </recommendedName>
</protein>
<dbReference type="GO" id="GO:0009254">
    <property type="term" value="P:peptidoglycan turnover"/>
    <property type="evidence" value="ECO:0007669"/>
    <property type="project" value="TreeGrafter"/>
</dbReference>
<evidence type="ECO:0000313" key="8">
    <source>
        <dbReference type="EMBL" id="RKN36894.1"/>
    </source>
</evidence>
<dbReference type="InterPro" id="IPR023346">
    <property type="entry name" value="Lysozyme-like_dom_sf"/>
</dbReference>
<feature type="region of interest" description="Disordered" evidence="5">
    <location>
        <begin position="106"/>
        <end position="127"/>
    </location>
</feature>
<keyword evidence="4" id="KW-0961">Cell wall biogenesis/degradation</keyword>
<evidence type="ECO:0000313" key="9">
    <source>
        <dbReference type="Proteomes" id="UP000272474"/>
    </source>
</evidence>
<evidence type="ECO:0000259" key="7">
    <source>
        <dbReference type="SMART" id="SM00644"/>
    </source>
</evidence>
<dbReference type="FunFam" id="3.40.80.10:FF:000006">
    <property type="entry name" value="N-acetylmuramoyl-L-alanine amidase"/>
    <property type="match status" value="1"/>
</dbReference>
<dbReference type="InterPro" id="IPR002502">
    <property type="entry name" value="Amidase_domain"/>
</dbReference>
<dbReference type="AlphaFoldDB" id="A0A3A9YNB9"/>
<dbReference type="GO" id="GO:0008745">
    <property type="term" value="F:N-acetylmuramoyl-L-alanine amidase activity"/>
    <property type="evidence" value="ECO:0007669"/>
    <property type="project" value="UniProtKB-EC"/>
</dbReference>
<comment type="caution">
    <text evidence="8">The sequence shown here is derived from an EMBL/GenBank/DDBJ whole genome shotgun (WGS) entry which is preliminary data.</text>
</comment>
<evidence type="ECO:0000256" key="1">
    <source>
        <dbReference type="ARBA" id="ARBA00001561"/>
    </source>
</evidence>
<feature type="domain" description="N-acetylmuramoyl-L-alanine amidase" evidence="7">
    <location>
        <begin position="305"/>
        <end position="442"/>
    </location>
</feature>
<sequence>MPGPAPHGPRDRRRTAARAVTAAAAAALALPLLAAGPPAAADTAPATGATALQAAFDAAAREYGVPQSVLLGVSYLESRWDGHRGAPSVSGGYGPMHLTDAAAALAASGGHHTDGAEDPRGDDARPLRLEDRTAGGAQSPAAATAAAAEDAAAVPAAAGAQTLERAAELTGLPASRLRTSAAANVAGGAALLAAAQRALGAPASEDPADWYGAVAAYAGARTQEAAELFADDVYDLINEGASRVTDEGQRVELTARSVTPRTATARALGLPHEERDPHVECPRNVSCAWVPAPYQELGDGDYGNYDLADRPGAQDVDYIVIHDTEADWQTTLDLVQDPTYLAWHYSLRSTDGEIAQHVATKDVGWHAGNWYVNAKSIGVEHEGFLTDPDAWYTEAMYRASARLVGYLARKYDIPLDRQHILGHDNVVGPTDSTVPGMHTDPGPYWDWSHYFELLGAPFHATAGRHGGLVTIAPDYDTNTPEFTDCDAAGSGNPCAPHGSSAVRLHTAPSEDAPLVADPITHPGGPATPGVNDGGARASAGQQFAVADRQGDWTAIWYLGQEAWFHNPADAPTALNAQGLVVTGREGQDTIPVYGRAYPEAAAYPEDVPVQSVVPLGYEIPADQEYVLGLRTDSEYYYAVTFDPAGHRVVSGEPYYQIQLGHRIAYVKADEVRVHWSAH</sequence>
<name>A0A3A9YNB9_9ACTN</name>
<evidence type="ECO:0000256" key="2">
    <source>
        <dbReference type="ARBA" id="ARBA00011901"/>
    </source>
</evidence>
<dbReference type="SMART" id="SM00644">
    <property type="entry name" value="Ami_2"/>
    <property type="match status" value="1"/>
</dbReference>
<dbReference type="RefSeq" id="WP_120684882.1">
    <property type="nucleotide sequence ID" value="NZ_RBAL01000030.1"/>
</dbReference>
<dbReference type="PANTHER" id="PTHR30417">
    <property type="entry name" value="N-ACETYLMURAMOYL-L-ALANINE AMIDASE AMID"/>
    <property type="match status" value="1"/>
</dbReference>
<organism evidence="8 9">
    <name type="scientific">Streptomyces hoynatensis</name>
    <dbReference type="NCBI Taxonomy" id="1141874"/>
    <lineage>
        <taxon>Bacteria</taxon>
        <taxon>Bacillati</taxon>
        <taxon>Actinomycetota</taxon>
        <taxon>Actinomycetes</taxon>
        <taxon>Kitasatosporales</taxon>
        <taxon>Streptomycetaceae</taxon>
        <taxon>Streptomyces</taxon>
    </lineage>
</organism>
<dbReference type="GO" id="GO:0071555">
    <property type="term" value="P:cell wall organization"/>
    <property type="evidence" value="ECO:0007669"/>
    <property type="project" value="UniProtKB-KW"/>
</dbReference>
<dbReference type="SUPFAM" id="SSF55846">
    <property type="entry name" value="N-acetylmuramoyl-L-alanine amidase-like"/>
    <property type="match status" value="1"/>
</dbReference>
<keyword evidence="6" id="KW-0732">Signal</keyword>
<evidence type="ECO:0000256" key="5">
    <source>
        <dbReference type="SAM" id="MobiDB-lite"/>
    </source>
</evidence>
<dbReference type="CDD" id="cd06583">
    <property type="entry name" value="PGRP"/>
    <property type="match status" value="1"/>
</dbReference>
<dbReference type="InterPro" id="IPR036505">
    <property type="entry name" value="Amidase/PGRP_sf"/>
</dbReference>
<evidence type="ECO:0000256" key="3">
    <source>
        <dbReference type="ARBA" id="ARBA00022801"/>
    </source>
</evidence>
<comment type="catalytic activity">
    <reaction evidence="1">
        <text>Hydrolyzes the link between N-acetylmuramoyl residues and L-amino acid residues in certain cell-wall glycopeptides.</text>
        <dbReference type="EC" id="3.5.1.28"/>
    </reaction>
</comment>
<dbReference type="InterPro" id="IPR006311">
    <property type="entry name" value="TAT_signal"/>
</dbReference>
<feature type="signal peptide" evidence="6">
    <location>
        <begin position="1"/>
        <end position="34"/>
    </location>
</feature>
<dbReference type="Proteomes" id="UP000272474">
    <property type="component" value="Unassembled WGS sequence"/>
</dbReference>
<dbReference type="Pfam" id="PF01510">
    <property type="entry name" value="Amidase_2"/>
    <property type="match status" value="1"/>
</dbReference>
<feature type="compositionally biased region" description="Basic and acidic residues" evidence="5">
    <location>
        <begin position="111"/>
        <end position="127"/>
    </location>
</feature>
<dbReference type="Gene3D" id="1.10.530.10">
    <property type="match status" value="1"/>
</dbReference>
<evidence type="ECO:0000256" key="6">
    <source>
        <dbReference type="SAM" id="SignalP"/>
    </source>
</evidence>
<dbReference type="OrthoDB" id="66275at2"/>
<dbReference type="Gene3D" id="3.40.80.10">
    <property type="entry name" value="Peptidoglycan recognition protein-like"/>
    <property type="match status" value="1"/>
</dbReference>
<feature type="chain" id="PRO_5038881843" description="N-acetylmuramoyl-L-alanine amidase" evidence="6">
    <location>
        <begin position="35"/>
        <end position="678"/>
    </location>
</feature>
<keyword evidence="9" id="KW-1185">Reference proteome</keyword>
<dbReference type="GO" id="GO:0009253">
    <property type="term" value="P:peptidoglycan catabolic process"/>
    <property type="evidence" value="ECO:0007669"/>
    <property type="project" value="InterPro"/>
</dbReference>
<dbReference type="InterPro" id="IPR051206">
    <property type="entry name" value="NAMLAA_amidase_2"/>
</dbReference>
<keyword evidence="3" id="KW-0378">Hydrolase</keyword>
<accession>A0A3A9YNB9</accession>
<dbReference type="PROSITE" id="PS51318">
    <property type="entry name" value="TAT"/>
    <property type="match status" value="1"/>
</dbReference>
<dbReference type="EC" id="3.5.1.28" evidence="2"/>
<reference evidence="8 9" key="1">
    <citation type="journal article" date="2014" name="Int. J. Syst. Evol. Microbiol.">
        <title>Streptomyces hoynatensis sp. nov., isolated from deep marine sediment.</title>
        <authorList>
            <person name="Veyisoglu A."/>
            <person name="Sahin N."/>
        </authorList>
    </citation>
    <scope>NUCLEOTIDE SEQUENCE [LARGE SCALE GENOMIC DNA]</scope>
    <source>
        <strain evidence="8 9">KCTC 29097</strain>
    </source>
</reference>
<gene>
    <name evidence="8" type="ORF">D7294_29500</name>
</gene>
<dbReference type="EMBL" id="RBAL01000030">
    <property type="protein sequence ID" value="RKN36894.1"/>
    <property type="molecule type" value="Genomic_DNA"/>
</dbReference>
<evidence type="ECO:0000256" key="4">
    <source>
        <dbReference type="ARBA" id="ARBA00023316"/>
    </source>
</evidence>